<feature type="coiled-coil region" evidence="4">
    <location>
        <begin position="241"/>
        <end position="275"/>
    </location>
</feature>
<dbReference type="InterPro" id="IPR003593">
    <property type="entry name" value="AAA+_ATPase"/>
</dbReference>
<dbReference type="OrthoDB" id="9801441at2"/>
<evidence type="ECO:0000256" key="4">
    <source>
        <dbReference type="SAM" id="Coils"/>
    </source>
</evidence>
<dbReference type="RefSeq" id="WP_071139441.1">
    <property type="nucleotide sequence ID" value="NZ_CP035282.1"/>
</dbReference>
<gene>
    <name evidence="6" type="ORF">EQM13_17470</name>
</gene>
<reference evidence="7" key="1">
    <citation type="submission" date="2019-01" db="EMBL/GenBank/DDBJ databases">
        <title>Draft genomes of a novel of Sporanaerobacter strains.</title>
        <authorList>
            <person name="Ma S."/>
        </authorList>
    </citation>
    <scope>NUCLEOTIDE SEQUENCE [LARGE SCALE GENOMIC DNA]</scope>
    <source>
        <strain evidence="7">NJN-17</strain>
    </source>
</reference>
<evidence type="ECO:0000313" key="6">
    <source>
        <dbReference type="EMBL" id="QAT63223.1"/>
    </source>
</evidence>
<sequence length="529" mass="60389">MITVNNVSLRYKDQKLFEDVNLKFTPGNCYGVIGANGAGKSTFLKILSGEIEPNTGEVSISPNTRMSVLRQDHFQYENFNVLDTVIMGNARLYEIMKEKDIIYAKPNFNDEDGIKAAELEAEFTELDGWTAESEASSLLQGLGIDIELHSKKISELSGNEKMRVLLAQALFGKPGILILDEPTNYLDIKSITWLQNFIIDFKGTVIVVSHDRHFLNEVCTYMADIDYGKIKLYAGNYDFWYESSQLALQMMKDQNKKKEEKAKELQEFIARFSANASKSRQATSRKKLLEKLTIDEIQPSNRRYPFISFQIDREVGNEILSVEGLSKSINGVEILKNISFRVVKGDKIALVGENDVANSTLLKILAGKMEPDSGSYKWGITISRSYFPNDNSKFFNDVDLNLIDWMRQFSEEKSENYLRGFLGRMLFSGDEALKKAKVLSGGERVRCMLSRMMLKNANFLILDQPTNHLDLESITALNNGLKDYKSNMIFTSHDHQFIQTIANRIMEITPERFVDKNMTYDEYLEKMNI</sequence>
<dbReference type="FunFam" id="3.40.50.300:FF:000011">
    <property type="entry name" value="Putative ABC transporter ATP-binding component"/>
    <property type="match status" value="1"/>
</dbReference>
<dbReference type="InterPro" id="IPR003439">
    <property type="entry name" value="ABC_transporter-like_ATP-bd"/>
</dbReference>
<evidence type="ECO:0000256" key="1">
    <source>
        <dbReference type="ARBA" id="ARBA00022737"/>
    </source>
</evidence>
<dbReference type="InterPro" id="IPR032781">
    <property type="entry name" value="ABC_tran_Xtn"/>
</dbReference>
<feature type="domain" description="ABC transporter" evidence="5">
    <location>
        <begin position="2"/>
        <end position="252"/>
    </location>
</feature>
<organism evidence="6 7">
    <name type="scientific">Acidilutibacter cellobiosedens</name>
    <dbReference type="NCBI Taxonomy" id="2507161"/>
    <lineage>
        <taxon>Bacteria</taxon>
        <taxon>Bacillati</taxon>
        <taxon>Bacillota</taxon>
        <taxon>Tissierellia</taxon>
        <taxon>Tissierellales</taxon>
        <taxon>Acidilutibacteraceae</taxon>
        <taxon>Acidilutibacter</taxon>
    </lineage>
</organism>
<protein>
    <submittedName>
        <fullName evidence="6">ATP-binding cassette domain-containing protein</fullName>
    </submittedName>
</protein>
<dbReference type="CDD" id="cd03221">
    <property type="entry name" value="ABCF_EF-3"/>
    <property type="match status" value="2"/>
</dbReference>
<name>A0A410QGM2_9FIRM</name>
<dbReference type="AlphaFoldDB" id="A0A410QGM2"/>
<dbReference type="Gene3D" id="3.40.50.300">
    <property type="entry name" value="P-loop containing nucleotide triphosphate hydrolases"/>
    <property type="match status" value="2"/>
</dbReference>
<accession>A0A410QGM2</accession>
<keyword evidence="1" id="KW-0677">Repeat</keyword>
<evidence type="ECO:0000259" key="5">
    <source>
        <dbReference type="PROSITE" id="PS50893"/>
    </source>
</evidence>
<dbReference type="Proteomes" id="UP000287969">
    <property type="component" value="Chromosome"/>
</dbReference>
<feature type="domain" description="ABC transporter" evidence="5">
    <location>
        <begin position="320"/>
        <end position="526"/>
    </location>
</feature>
<dbReference type="SUPFAM" id="SSF52540">
    <property type="entry name" value="P-loop containing nucleoside triphosphate hydrolases"/>
    <property type="match status" value="2"/>
</dbReference>
<proteinExistence type="predicted"/>
<evidence type="ECO:0000313" key="7">
    <source>
        <dbReference type="Proteomes" id="UP000287969"/>
    </source>
</evidence>
<dbReference type="InterPro" id="IPR051309">
    <property type="entry name" value="ABCF_ATPase"/>
</dbReference>
<dbReference type="KEGG" id="spoa:EQM13_17470"/>
<evidence type="ECO:0000256" key="2">
    <source>
        <dbReference type="ARBA" id="ARBA00022741"/>
    </source>
</evidence>
<dbReference type="Pfam" id="PF12848">
    <property type="entry name" value="ABC_tran_Xtn"/>
    <property type="match status" value="1"/>
</dbReference>
<dbReference type="SMART" id="SM00382">
    <property type="entry name" value="AAA"/>
    <property type="match status" value="2"/>
</dbReference>
<dbReference type="GO" id="GO:0016887">
    <property type="term" value="F:ATP hydrolysis activity"/>
    <property type="evidence" value="ECO:0007669"/>
    <property type="project" value="InterPro"/>
</dbReference>
<keyword evidence="7" id="KW-1185">Reference proteome</keyword>
<keyword evidence="4" id="KW-0175">Coiled coil</keyword>
<dbReference type="InterPro" id="IPR027417">
    <property type="entry name" value="P-loop_NTPase"/>
</dbReference>
<evidence type="ECO:0000256" key="3">
    <source>
        <dbReference type="ARBA" id="ARBA00022840"/>
    </source>
</evidence>
<keyword evidence="3 6" id="KW-0067">ATP-binding</keyword>
<dbReference type="PROSITE" id="PS50893">
    <property type="entry name" value="ABC_TRANSPORTER_2"/>
    <property type="match status" value="2"/>
</dbReference>
<dbReference type="PANTHER" id="PTHR42855:SF2">
    <property type="entry name" value="DRUG RESISTANCE ABC TRANSPORTER,ATP-BINDING PROTEIN"/>
    <property type="match status" value="1"/>
</dbReference>
<dbReference type="GO" id="GO:0005524">
    <property type="term" value="F:ATP binding"/>
    <property type="evidence" value="ECO:0007669"/>
    <property type="project" value="UniProtKB-KW"/>
</dbReference>
<dbReference type="Pfam" id="PF00005">
    <property type="entry name" value="ABC_tran"/>
    <property type="match status" value="2"/>
</dbReference>
<dbReference type="EMBL" id="CP035282">
    <property type="protein sequence ID" value="QAT63223.1"/>
    <property type="molecule type" value="Genomic_DNA"/>
</dbReference>
<dbReference type="FunFam" id="3.40.50.300:FF:000070">
    <property type="entry name" value="Putative ABC transporter ATP-binding component"/>
    <property type="match status" value="1"/>
</dbReference>
<keyword evidence="2" id="KW-0547">Nucleotide-binding</keyword>
<dbReference type="PANTHER" id="PTHR42855">
    <property type="entry name" value="ABC TRANSPORTER ATP-BINDING SUBUNIT"/>
    <property type="match status" value="1"/>
</dbReference>